<dbReference type="InterPro" id="IPR004838">
    <property type="entry name" value="NHTrfase_class1_PyrdxlP-BS"/>
</dbReference>
<dbReference type="SUPFAM" id="SSF53383">
    <property type="entry name" value="PLP-dependent transferases"/>
    <property type="match status" value="1"/>
</dbReference>
<gene>
    <name evidence="3" type="ORF">BC748_1437</name>
</gene>
<dbReference type="AlphaFoldDB" id="A0A4R6Q994"/>
<evidence type="ECO:0000313" key="3">
    <source>
        <dbReference type="EMBL" id="TDP59194.1"/>
    </source>
</evidence>
<organism evidence="3 4">
    <name type="scientific">Flavobacterium dankookense</name>
    <dbReference type="NCBI Taxonomy" id="706186"/>
    <lineage>
        <taxon>Bacteria</taxon>
        <taxon>Pseudomonadati</taxon>
        <taxon>Bacteroidota</taxon>
        <taxon>Flavobacteriia</taxon>
        <taxon>Flavobacteriales</taxon>
        <taxon>Flavobacteriaceae</taxon>
        <taxon>Flavobacterium</taxon>
    </lineage>
</organism>
<dbReference type="GO" id="GO:0008483">
    <property type="term" value="F:transaminase activity"/>
    <property type="evidence" value="ECO:0007669"/>
    <property type="project" value="UniProtKB-KW"/>
</dbReference>
<dbReference type="Pfam" id="PF00155">
    <property type="entry name" value="Aminotran_1_2"/>
    <property type="match status" value="1"/>
</dbReference>
<keyword evidence="1 3" id="KW-0032">Aminotransferase</keyword>
<sequence length="388" mass="44581">MNSELSIDVVNKIKTLKSDSGTHSPSIDTILNECPELKIGVDACFLSNPYATDLFMKCLHEDLIDNNKLRDVLEFYPPQNREVAKYISKAINVDYKKIFVGNGAIEIIQGILHNFVAKKICIISPTFSSYYEFVKDDIEIVYFPLLKEEEYLLDPKKYVDFIKKEKPDTIAIINPNNPNGGYLKQEDFLYILSSLREVTNVIIDESFIHFAYEDIELSQITSEELTDTYSNLIIVKSMSKDFGIAGLRAGYAVMNADKVDKLLKNGYLWNVSGLTNYFFKVYSEKEFIDKYDIERKKYIMNTLMFLNELKNIPGIKVYPSRANFALVEIENGMTSFDFTISLLIKYGIYVRDCSDKIGLDGQFVRIASRSFEENLLIIKAMKELLCEK</sequence>
<dbReference type="RefSeq" id="WP_133532736.1">
    <property type="nucleotide sequence ID" value="NZ_SNXR01000013.1"/>
</dbReference>
<dbReference type="InterPro" id="IPR015421">
    <property type="entry name" value="PyrdxlP-dep_Trfase_major"/>
</dbReference>
<dbReference type="InterPro" id="IPR004839">
    <property type="entry name" value="Aminotransferase_I/II_large"/>
</dbReference>
<comment type="caution">
    <text evidence="3">The sequence shown here is derived from an EMBL/GenBank/DDBJ whole genome shotgun (WGS) entry which is preliminary data.</text>
</comment>
<accession>A0A4R6Q994</accession>
<name>A0A4R6Q994_9FLAO</name>
<dbReference type="EC" id="2.6.1.-" evidence="1"/>
<proteinExistence type="inferred from homology"/>
<evidence type="ECO:0000313" key="4">
    <source>
        <dbReference type="Proteomes" id="UP000295260"/>
    </source>
</evidence>
<reference evidence="3 4" key="1">
    <citation type="submission" date="2019-03" db="EMBL/GenBank/DDBJ databases">
        <title>Genomic Encyclopedia of Archaeal and Bacterial Type Strains, Phase II (KMG-II): from individual species to whole genera.</title>
        <authorList>
            <person name="Goeker M."/>
        </authorList>
    </citation>
    <scope>NUCLEOTIDE SEQUENCE [LARGE SCALE GENOMIC DNA]</scope>
    <source>
        <strain evidence="3 4">DSM 25687</strain>
    </source>
</reference>
<dbReference type="OrthoDB" id="9813612at2"/>
<dbReference type="Gene3D" id="3.40.640.10">
    <property type="entry name" value="Type I PLP-dependent aspartate aminotransferase-like (Major domain)"/>
    <property type="match status" value="1"/>
</dbReference>
<keyword evidence="4" id="KW-1185">Reference proteome</keyword>
<dbReference type="Proteomes" id="UP000295260">
    <property type="component" value="Unassembled WGS sequence"/>
</dbReference>
<comment type="similarity">
    <text evidence="1">Belongs to the class-I pyridoxal-phosphate-dependent aminotransferase family.</text>
</comment>
<dbReference type="InterPro" id="IPR015424">
    <property type="entry name" value="PyrdxlP-dep_Trfase"/>
</dbReference>
<evidence type="ECO:0000256" key="1">
    <source>
        <dbReference type="RuleBase" id="RU000481"/>
    </source>
</evidence>
<dbReference type="CDD" id="cd00609">
    <property type="entry name" value="AAT_like"/>
    <property type="match status" value="1"/>
</dbReference>
<dbReference type="GO" id="GO:0030170">
    <property type="term" value="F:pyridoxal phosphate binding"/>
    <property type="evidence" value="ECO:0007669"/>
    <property type="project" value="InterPro"/>
</dbReference>
<dbReference type="PANTHER" id="PTHR42885">
    <property type="entry name" value="HISTIDINOL-PHOSPHATE AMINOTRANSFERASE-RELATED"/>
    <property type="match status" value="1"/>
</dbReference>
<dbReference type="InterPro" id="IPR015422">
    <property type="entry name" value="PyrdxlP-dep_Trfase_small"/>
</dbReference>
<dbReference type="PROSITE" id="PS00105">
    <property type="entry name" value="AA_TRANSFER_CLASS_1"/>
    <property type="match status" value="1"/>
</dbReference>
<keyword evidence="1 3" id="KW-0808">Transferase</keyword>
<protein>
    <recommendedName>
        <fullName evidence="1">Aminotransferase</fullName>
        <ecNumber evidence="1">2.6.1.-</ecNumber>
    </recommendedName>
</protein>
<dbReference type="EMBL" id="SNXR01000013">
    <property type="protein sequence ID" value="TDP59194.1"/>
    <property type="molecule type" value="Genomic_DNA"/>
</dbReference>
<evidence type="ECO:0000259" key="2">
    <source>
        <dbReference type="Pfam" id="PF00155"/>
    </source>
</evidence>
<feature type="domain" description="Aminotransferase class I/classII large" evidence="2">
    <location>
        <begin position="80"/>
        <end position="354"/>
    </location>
</feature>
<comment type="cofactor">
    <cofactor evidence="1">
        <name>pyridoxal 5'-phosphate</name>
        <dbReference type="ChEBI" id="CHEBI:597326"/>
    </cofactor>
</comment>
<dbReference type="Gene3D" id="3.90.1150.10">
    <property type="entry name" value="Aspartate Aminotransferase, domain 1"/>
    <property type="match status" value="1"/>
</dbReference>